<dbReference type="RefSeq" id="WP_394822643.1">
    <property type="nucleotide sequence ID" value="NZ_CP089984.1"/>
</dbReference>
<feature type="transmembrane region" description="Helical" evidence="1">
    <location>
        <begin position="52"/>
        <end position="74"/>
    </location>
</feature>
<gene>
    <name evidence="2" type="ORF">LZC94_34880</name>
</gene>
<evidence type="ECO:0000313" key="2">
    <source>
        <dbReference type="EMBL" id="WXB13024.1"/>
    </source>
</evidence>
<sequence length="222" mass="23351">MCPHCRQNAPIVYRGAMAYCTACGKPRIPLTGSGVNTAGRPHKVGGSVARGLGWVTLAVGLTLALSLGALFQAIFPAGVFGYLLGAIIALFSTGIGFSLLKGGKSLQKSGVEKERFTREQAIFALARNRGGMLSAMDVSQALNLPLPAADELLTTFAKEDPERVRLELDDSGGIYYLFPQIALTPGPRVAGPGVRVAEPAAANVISEEPAEEDERAKAKRSL</sequence>
<protein>
    <submittedName>
        <fullName evidence="2">Uncharacterized protein</fullName>
    </submittedName>
</protein>
<evidence type="ECO:0000313" key="3">
    <source>
        <dbReference type="Proteomes" id="UP001370348"/>
    </source>
</evidence>
<name>A0ABZ2LQ31_9BACT</name>
<reference evidence="2 3" key="1">
    <citation type="submission" date="2021-12" db="EMBL/GenBank/DDBJ databases">
        <title>Discovery of the Pendulisporaceae a myxobacterial family with distinct sporulation behavior and unique specialized metabolism.</title>
        <authorList>
            <person name="Garcia R."/>
            <person name="Popoff A."/>
            <person name="Bader C.D."/>
            <person name="Loehr J."/>
            <person name="Walesch S."/>
            <person name="Walt C."/>
            <person name="Boldt J."/>
            <person name="Bunk B."/>
            <person name="Haeckl F.J.F.P.J."/>
            <person name="Gunesch A.P."/>
            <person name="Birkelbach J."/>
            <person name="Nuebel U."/>
            <person name="Pietschmann T."/>
            <person name="Bach T."/>
            <person name="Mueller R."/>
        </authorList>
    </citation>
    <scope>NUCLEOTIDE SEQUENCE [LARGE SCALE GENOMIC DNA]</scope>
    <source>
        <strain evidence="2 3">MSr11954</strain>
    </source>
</reference>
<keyword evidence="3" id="KW-1185">Reference proteome</keyword>
<organism evidence="2 3">
    <name type="scientific">Pendulispora albinea</name>
    <dbReference type="NCBI Taxonomy" id="2741071"/>
    <lineage>
        <taxon>Bacteria</taxon>
        <taxon>Pseudomonadati</taxon>
        <taxon>Myxococcota</taxon>
        <taxon>Myxococcia</taxon>
        <taxon>Myxococcales</taxon>
        <taxon>Sorangiineae</taxon>
        <taxon>Pendulisporaceae</taxon>
        <taxon>Pendulispora</taxon>
    </lineage>
</organism>
<accession>A0ABZ2LQ31</accession>
<keyword evidence="1" id="KW-0472">Membrane</keyword>
<dbReference type="Proteomes" id="UP001370348">
    <property type="component" value="Chromosome"/>
</dbReference>
<keyword evidence="1" id="KW-0812">Transmembrane</keyword>
<feature type="transmembrane region" description="Helical" evidence="1">
    <location>
        <begin position="80"/>
        <end position="100"/>
    </location>
</feature>
<evidence type="ECO:0000256" key="1">
    <source>
        <dbReference type="SAM" id="Phobius"/>
    </source>
</evidence>
<keyword evidence="1" id="KW-1133">Transmembrane helix</keyword>
<dbReference type="EMBL" id="CP089984">
    <property type="protein sequence ID" value="WXB13024.1"/>
    <property type="molecule type" value="Genomic_DNA"/>
</dbReference>
<proteinExistence type="predicted"/>